<dbReference type="OrthoDB" id="4806613at2"/>
<keyword evidence="2" id="KW-1185">Reference proteome</keyword>
<dbReference type="EMBL" id="CP035806">
    <property type="protein sequence ID" value="QBE48070.1"/>
    <property type="molecule type" value="Genomic_DNA"/>
</dbReference>
<dbReference type="KEGG" id="ltr:EVS81_03860"/>
<accession>A0A4P6KDD9</accession>
<evidence type="ECO:0000313" key="2">
    <source>
        <dbReference type="Proteomes" id="UP000289260"/>
    </source>
</evidence>
<dbReference type="Gene3D" id="3.30.1330.110">
    <property type="entry name" value="BB2672"/>
    <property type="match status" value="1"/>
</dbReference>
<dbReference type="Proteomes" id="UP000289260">
    <property type="component" value="Chromosome"/>
</dbReference>
<sequence length="194" mass="20241">MAEHTIEIRKTFSQIEEVRTSAGTTDSGGPLRKVAVCAVIRNPYAGRGYVEDLSALIDASGEVGTLLGAEALRLLGAPVASYGKAGLVGSSGEQEHINAALTSVFGNAFRAAIGGGEAWITSMTKRAGAGTLIDVPTAYKDDVWVRSHYDGMEVRVPDAPQADEIVVIAAVTNRGRINARVGGMSVAEVQEKGL</sequence>
<dbReference type="InterPro" id="IPR035936">
    <property type="entry name" value="BB2672"/>
</dbReference>
<gene>
    <name evidence="1" type="ORF">EVS81_03860</name>
</gene>
<organism evidence="1 2">
    <name type="scientific">Leucobacter triazinivorans</name>
    <dbReference type="NCBI Taxonomy" id="1784719"/>
    <lineage>
        <taxon>Bacteria</taxon>
        <taxon>Bacillati</taxon>
        <taxon>Actinomycetota</taxon>
        <taxon>Actinomycetes</taxon>
        <taxon>Micrococcales</taxon>
        <taxon>Microbacteriaceae</taxon>
        <taxon>Leucobacter</taxon>
    </lineage>
</organism>
<protein>
    <submittedName>
        <fullName evidence="1">Amino acid synthesis family protein</fullName>
    </submittedName>
</protein>
<dbReference type="RefSeq" id="WP_130109219.1">
    <property type="nucleotide sequence ID" value="NZ_CP035806.1"/>
</dbReference>
<reference evidence="1 2" key="1">
    <citation type="submission" date="2019-02" db="EMBL/GenBank/DDBJ databases">
        <authorList>
            <person name="Sun L."/>
            <person name="Pan D."/>
            <person name="Wu X."/>
        </authorList>
    </citation>
    <scope>NUCLEOTIDE SEQUENCE [LARGE SCALE GENOMIC DNA]</scope>
    <source>
        <strain evidence="1 2">JW-1</strain>
    </source>
</reference>
<dbReference type="InterPro" id="IPR009569">
    <property type="entry name" value="AA_synth_put"/>
</dbReference>
<dbReference type="Pfam" id="PF06684">
    <property type="entry name" value="AA_synth"/>
    <property type="match status" value="1"/>
</dbReference>
<proteinExistence type="predicted"/>
<evidence type="ECO:0000313" key="1">
    <source>
        <dbReference type="EMBL" id="QBE48070.1"/>
    </source>
</evidence>
<name>A0A4P6KDD9_9MICO</name>
<dbReference type="AlphaFoldDB" id="A0A4P6KDD9"/>
<dbReference type="SUPFAM" id="SSF160519">
    <property type="entry name" value="BB2672-like"/>
    <property type="match status" value="1"/>
</dbReference>